<evidence type="ECO:0000256" key="1">
    <source>
        <dbReference type="ARBA" id="ARBA00004651"/>
    </source>
</evidence>
<evidence type="ECO:0000313" key="14">
    <source>
        <dbReference type="Proteomes" id="UP000053615"/>
    </source>
</evidence>
<evidence type="ECO:0000256" key="12">
    <source>
        <dbReference type="SAM" id="Phobius"/>
    </source>
</evidence>
<feature type="non-terminal residue" evidence="13">
    <location>
        <position position="1"/>
    </location>
</feature>
<evidence type="ECO:0000256" key="6">
    <source>
        <dbReference type="ARBA" id="ARBA00022781"/>
    </source>
</evidence>
<evidence type="ECO:0000256" key="2">
    <source>
        <dbReference type="ARBA" id="ARBA00006513"/>
    </source>
</evidence>
<feature type="region of interest" description="Disordered" evidence="11">
    <location>
        <begin position="421"/>
        <end position="461"/>
    </location>
</feature>
<feature type="transmembrane region" description="Helical" evidence="12">
    <location>
        <begin position="303"/>
        <end position="321"/>
    </location>
</feature>
<dbReference type="Pfam" id="PF03189">
    <property type="entry name" value="Otopetrin"/>
    <property type="match status" value="3"/>
</dbReference>
<protein>
    <submittedName>
        <fullName evidence="13">Otopetrin-3</fullName>
    </submittedName>
</protein>
<dbReference type="Proteomes" id="UP000053615">
    <property type="component" value="Unassembled WGS sequence"/>
</dbReference>
<feature type="non-terminal residue" evidence="13">
    <location>
        <position position="561"/>
    </location>
</feature>
<feature type="transmembrane region" description="Helical" evidence="12">
    <location>
        <begin position="259"/>
        <end position="283"/>
    </location>
</feature>
<feature type="transmembrane region" description="Helical" evidence="12">
    <location>
        <begin position="143"/>
        <end position="163"/>
    </location>
</feature>
<keyword evidence="3" id="KW-0813">Transport</keyword>
<evidence type="ECO:0000256" key="3">
    <source>
        <dbReference type="ARBA" id="ARBA00022448"/>
    </source>
</evidence>
<feature type="transmembrane region" description="Helical" evidence="12">
    <location>
        <begin position="341"/>
        <end position="364"/>
    </location>
</feature>
<feature type="transmembrane region" description="Helical" evidence="12">
    <location>
        <begin position="217"/>
        <end position="238"/>
    </location>
</feature>
<keyword evidence="4" id="KW-1003">Cell membrane</keyword>
<dbReference type="GO" id="GO:0005886">
    <property type="term" value="C:plasma membrane"/>
    <property type="evidence" value="ECO:0007669"/>
    <property type="project" value="UniProtKB-SubCell"/>
</dbReference>
<keyword evidence="6" id="KW-0375">Hydrogen ion transport</keyword>
<evidence type="ECO:0000256" key="10">
    <source>
        <dbReference type="ARBA" id="ARBA00023303"/>
    </source>
</evidence>
<feature type="transmembrane region" description="Helical" evidence="12">
    <location>
        <begin position="12"/>
        <end position="32"/>
    </location>
</feature>
<keyword evidence="9 12" id="KW-0472">Membrane</keyword>
<feature type="transmembrane region" description="Helical" evidence="12">
    <location>
        <begin position="495"/>
        <end position="514"/>
    </location>
</feature>
<feature type="transmembrane region" description="Helical" evidence="12">
    <location>
        <begin position="113"/>
        <end position="131"/>
    </location>
</feature>
<evidence type="ECO:0000256" key="5">
    <source>
        <dbReference type="ARBA" id="ARBA00022692"/>
    </source>
</evidence>
<feature type="transmembrane region" description="Helical" evidence="12">
    <location>
        <begin position="38"/>
        <end position="58"/>
    </location>
</feature>
<evidence type="ECO:0000256" key="7">
    <source>
        <dbReference type="ARBA" id="ARBA00022989"/>
    </source>
</evidence>
<dbReference type="GO" id="GO:0015252">
    <property type="term" value="F:proton channel activity"/>
    <property type="evidence" value="ECO:0007669"/>
    <property type="project" value="InterPro"/>
</dbReference>
<gene>
    <name evidence="13" type="ORF">N325_06688</name>
</gene>
<dbReference type="PANTHER" id="PTHR21522">
    <property type="entry name" value="PROTON CHANNEL OTOP"/>
    <property type="match status" value="1"/>
</dbReference>
<dbReference type="InterPro" id="IPR004878">
    <property type="entry name" value="Otopetrin"/>
</dbReference>
<keyword evidence="10" id="KW-0407">Ion channel</keyword>
<sequence length="561" mass="63038">QKAGQLFSGLLAMNVVFLGSAFISSMIFNQVAITLSDVWILLSILKVLSLCWIIYYLLGTSRQPHAVLYRDSHAGTIWIRGSVLLFGSFSILLNVFQIGYSTILIQCKSKLDIVFPSIEIIFIFIQAFFLWHHSKDCIQVQHNFTRCGLMLTIATNLLLWILAVTNDTIHLEIDSQLREVEQRFGGKAPFHTSIYNETTLCTCPNTTICKVFQKGYILLYPFSSEYCLVCCSVLYVMWKNVGRRISHHHVPHIKPKFKLQGVVFGPLLGAAAVVIGICVFMMYQIQATGSAPSHQVFVMYYSYYVVLLPLMSVSAVAGTIIHALEKRELDTVKNPTRSLDVILLMGAALGQIGMSYFSIVALVATDPTKLLNSLILSYSVLLIFQSITQNVFIIDGLHRQPLVAAAEATHAGHAGQHVVASELPGEEETSTRSKQEHTQMSASKEEETKEEQNREGHSQRRVSMLELGQEIRKASLSYIHSYSHLNWKRRALREISFFLVLCNIILWVMPTFGAHPVFENGLEKSFYGYSTWFAIVNFGLPLGVFYRMHSVGGLLEVYVTA</sequence>
<organism evidence="13 14">
    <name type="scientific">Colius striatus</name>
    <name type="common">Speckled mousebird</name>
    <dbReference type="NCBI Taxonomy" id="57412"/>
    <lineage>
        <taxon>Eukaryota</taxon>
        <taxon>Metazoa</taxon>
        <taxon>Chordata</taxon>
        <taxon>Craniata</taxon>
        <taxon>Vertebrata</taxon>
        <taxon>Euteleostomi</taxon>
        <taxon>Archelosauria</taxon>
        <taxon>Archosauria</taxon>
        <taxon>Dinosauria</taxon>
        <taxon>Saurischia</taxon>
        <taxon>Theropoda</taxon>
        <taxon>Coelurosauria</taxon>
        <taxon>Aves</taxon>
        <taxon>Neognathae</taxon>
        <taxon>Neoaves</taxon>
        <taxon>Telluraves</taxon>
        <taxon>Coraciimorphae</taxon>
        <taxon>Coliiformes</taxon>
        <taxon>Coliidae</taxon>
        <taxon>Colius</taxon>
    </lineage>
</organism>
<evidence type="ECO:0000313" key="13">
    <source>
        <dbReference type="EMBL" id="KFP31484.1"/>
    </source>
</evidence>
<accession>A0A091KUQ8</accession>
<dbReference type="AlphaFoldDB" id="A0A091KUQ8"/>
<keyword evidence="5 12" id="KW-0812">Transmembrane</keyword>
<feature type="transmembrane region" description="Helical" evidence="12">
    <location>
        <begin position="370"/>
        <end position="393"/>
    </location>
</feature>
<reference evidence="13 14" key="1">
    <citation type="submission" date="2014-04" db="EMBL/GenBank/DDBJ databases">
        <title>Genome evolution of avian class.</title>
        <authorList>
            <person name="Zhang G."/>
            <person name="Li C."/>
        </authorList>
    </citation>
    <scope>NUCLEOTIDE SEQUENCE [LARGE SCALE GENOMIC DNA]</scope>
    <source>
        <strain evidence="13">BGI_N325</strain>
    </source>
</reference>
<evidence type="ECO:0000256" key="11">
    <source>
        <dbReference type="SAM" id="MobiDB-lite"/>
    </source>
</evidence>
<feature type="transmembrane region" description="Helical" evidence="12">
    <location>
        <begin position="526"/>
        <end position="546"/>
    </location>
</feature>
<keyword evidence="8" id="KW-0406">Ion transport</keyword>
<evidence type="ECO:0000256" key="8">
    <source>
        <dbReference type="ARBA" id="ARBA00023065"/>
    </source>
</evidence>
<dbReference type="EMBL" id="KK543151">
    <property type="protein sequence ID" value="KFP31484.1"/>
    <property type="molecule type" value="Genomic_DNA"/>
</dbReference>
<keyword evidence="14" id="KW-1185">Reference proteome</keyword>
<feature type="transmembrane region" description="Helical" evidence="12">
    <location>
        <begin position="78"/>
        <end position="101"/>
    </location>
</feature>
<feature type="compositionally biased region" description="Basic and acidic residues" evidence="11">
    <location>
        <begin position="429"/>
        <end position="458"/>
    </location>
</feature>
<comment type="subcellular location">
    <subcellularLocation>
        <location evidence="1">Cell membrane</location>
        <topology evidence="1">Multi-pass membrane protein</topology>
    </subcellularLocation>
</comment>
<comment type="similarity">
    <text evidence="2">Belongs to the otopetrin family.</text>
</comment>
<dbReference type="PANTHER" id="PTHR21522:SF36">
    <property type="entry name" value="PROTON CHANNEL OTOP3"/>
    <property type="match status" value="1"/>
</dbReference>
<keyword evidence="7 12" id="KW-1133">Transmembrane helix</keyword>
<proteinExistence type="inferred from homology"/>
<name>A0A091KUQ8_COLST</name>
<evidence type="ECO:0000256" key="9">
    <source>
        <dbReference type="ARBA" id="ARBA00023136"/>
    </source>
</evidence>
<evidence type="ECO:0000256" key="4">
    <source>
        <dbReference type="ARBA" id="ARBA00022475"/>
    </source>
</evidence>